<proteinExistence type="predicted"/>
<evidence type="ECO:0000313" key="2">
    <source>
        <dbReference type="EMBL" id="CAA9445507.1"/>
    </source>
</evidence>
<accession>A0A6J4QJV8</accession>
<protein>
    <submittedName>
        <fullName evidence="2">Uncharacterized protein</fullName>
    </submittedName>
</protein>
<dbReference type="AlphaFoldDB" id="A0A6J4QJV8"/>
<name>A0A6J4QJV8_9ACTN</name>
<feature type="compositionally biased region" description="Basic residues" evidence="1">
    <location>
        <begin position="22"/>
        <end position="33"/>
    </location>
</feature>
<feature type="non-terminal residue" evidence="2">
    <location>
        <position position="1"/>
    </location>
</feature>
<gene>
    <name evidence="2" type="ORF">AVDCRST_MAG02-398</name>
</gene>
<organism evidence="2">
    <name type="scientific">uncultured Rubrobacteraceae bacterium</name>
    <dbReference type="NCBI Taxonomy" id="349277"/>
    <lineage>
        <taxon>Bacteria</taxon>
        <taxon>Bacillati</taxon>
        <taxon>Actinomycetota</taxon>
        <taxon>Rubrobacteria</taxon>
        <taxon>Rubrobacterales</taxon>
        <taxon>Rubrobacteraceae</taxon>
        <taxon>environmental samples</taxon>
    </lineage>
</organism>
<feature type="region of interest" description="Disordered" evidence="1">
    <location>
        <begin position="1"/>
        <end position="212"/>
    </location>
</feature>
<feature type="non-terminal residue" evidence="2">
    <location>
        <position position="212"/>
    </location>
</feature>
<feature type="compositionally biased region" description="Basic residues" evidence="1">
    <location>
        <begin position="79"/>
        <end position="88"/>
    </location>
</feature>
<feature type="compositionally biased region" description="Basic and acidic residues" evidence="1">
    <location>
        <begin position="170"/>
        <end position="179"/>
    </location>
</feature>
<sequence>APRSVHGKRERRLAGPDGVPPLRRRTLAGRPRRTGPGQRTLRRPVLQPARAGLRDRPDNRPGGRLSRRGRPAGGPERTARRRPRRPHLGRAGGAESAVCRDVSRPAGGRALGLRRRGDRRGSHGAVRGGDLRAKGQPSGRGANRRGLPRGRDAGVPAGQVRPGGSARKASGGERLDHAHRLGAKRPGPGAFGPRLYRSPAGRRGPGHDQGGV</sequence>
<evidence type="ECO:0000256" key="1">
    <source>
        <dbReference type="SAM" id="MobiDB-lite"/>
    </source>
</evidence>
<reference evidence="2" key="1">
    <citation type="submission" date="2020-02" db="EMBL/GenBank/DDBJ databases">
        <authorList>
            <person name="Meier V. D."/>
        </authorList>
    </citation>
    <scope>NUCLEOTIDE SEQUENCE</scope>
    <source>
        <strain evidence="2">AVDCRST_MAG02</strain>
    </source>
</reference>
<dbReference type="EMBL" id="CADCVH010000010">
    <property type="protein sequence ID" value="CAA9445507.1"/>
    <property type="molecule type" value="Genomic_DNA"/>
</dbReference>
<feature type="compositionally biased region" description="Basic and acidic residues" evidence="1">
    <location>
        <begin position="52"/>
        <end position="61"/>
    </location>
</feature>
<feature type="compositionally biased region" description="Basic residues" evidence="1">
    <location>
        <begin position="1"/>
        <end position="11"/>
    </location>
</feature>